<comment type="caution">
    <text evidence="3">The sequence shown here is derived from an EMBL/GenBank/DDBJ whole genome shotgun (WGS) entry which is preliminary data.</text>
</comment>
<feature type="region of interest" description="Disordered" evidence="1">
    <location>
        <begin position="538"/>
        <end position="557"/>
    </location>
</feature>
<accession>A0A934R1H9</accession>
<dbReference type="EMBL" id="JAENIK010000004">
    <property type="protein sequence ID" value="MBK1815054.1"/>
    <property type="molecule type" value="Genomic_DNA"/>
</dbReference>
<keyword evidence="2" id="KW-0812">Transmembrane</keyword>
<keyword evidence="4" id="KW-1185">Reference proteome</keyword>
<dbReference type="RefSeq" id="WP_200350000.1">
    <property type="nucleotide sequence ID" value="NZ_BAABHZ010000010.1"/>
</dbReference>
<dbReference type="AlphaFoldDB" id="A0A934R1H9"/>
<gene>
    <name evidence="3" type="ORF">JIN84_05470</name>
</gene>
<evidence type="ECO:0000313" key="4">
    <source>
        <dbReference type="Proteomes" id="UP000600139"/>
    </source>
</evidence>
<reference evidence="3" key="1">
    <citation type="submission" date="2021-01" db="EMBL/GenBank/DDBJ databases">
        <title>Modified the classification status of verrucomicrobia.</title>
        <authorList>
            <person name="Feng X."/>
        </authorList>
    </citation>
    <scope>NUCLEOTIDE SEQUENCE</scope>
    <source>
        <strain evidence="3">JCM 18052</strain>
    </source>
</reference>
<protein>
    <submittedName>
        <fullName evidence="3">Uncharacterized protein</fullName>
    </submittedName>
</protein>
<evidence type="ECO:0000256" key="2">
    <source>
        <dbReference type="SAM" id="Phobius"/>
    </source>
</evidence>
<sequence>MKTHHSKTQKPHSHGFALVVTLSMMILLTVIAVGLLSIASVSLRTSSHEDAASAARNNARLSLMLAIGALQKQMGPDTRISVTADQLATSGSPETPLAPEGQRQWTGTYKSWPKGLPSDARPQPEFGQWLISGNPNDLQDKNYALLSANDAVEIVTTNTVGPGETVTVPKLTQTFKNGTKNGFAWWVGDQGVKALIAPSKVESNTVAEVRADLQAMPTSHIQSAKVGASTPFSQVEGDDPNFARVHSWESAELLAGHGESAEVGGLFHDFTTHNRGLLTNVRAGGFRKDLSMELEKPTNLQPNPTTSALYTVAGEPGINMQELWAYYNLSSSANNGGKGLNWSSGNTPYTTGGSMPAKTPCLTLLGSAADVSASGNDDFFYYKQPVVINYQLLLSLKTEGNNIKIVADPIVTLWNPLDVPVVVPNGMFFSVKYWQVPYNLKIRKGATTYLCPVTPGTDSNIMSLQIGSGSQRVVFKPGEVVRMSQFQGSSAAPHTLIAKAGYNFGYGVSWNATDVNDTTARTPITFASGEVVRFEGAEPNDLTAGASGKDGKVRSGNATHTRHFSLTHHEFYLGTDRSKSGNYEDSIGIGGIYLDYDFGNRRLKPTEPARAENAGGTKLTGERYNALQRSNVFRSFPTDGRTITTNKMPVMLFSFSAKTEYGTKLFSARTLSRFNPKALQVDFYDLGNREREILPYEYSVEQISSLKNDRLDGTPEGQAYFGASMTSDDGNAFVTTHSVPREPIVSLAAFQHSFANGFTAQKPRLGYSTLNAREPLLPQISHAIGNSLACPVIDKDKTAGTAAGGRPLADHSYLANQALFDDWFLSGISPQLSSSFSPTTRQQKVVATQFFTDAPTGKLPVTRYIPNTRGKDPTTLANSFFSGSRPIPTTAAANIGSYIQVEGLFNVNSTSVEAWKSLLAGRGGRKMVTRSEAGLETIRNSDSAGTPVSGLFGPTNTGLEGSPSSLKDPTQWTGYRSLSADEIDSLARGIVREVRKRGPFISLADFINRRVGTNEDLARAGAIQNALDSDEVTVNRAFNTGSRASNGGTYMDFKNAEKGPKSYGIPGVVKQADILTPIAPILSARSDSFIIRGYGEKTDASGKILARAWCEAVVERGADFVDPVDAAEKAYDTINQTNINFGRQFKIVSFRWLNPSEA</sequence>
<organism evidence="3 4">
    <name type="scientific">Luteolibacter yonseiensis</name>
    <dbReference type="NCBI Taxonomy" id="1144680"/>
    <lineage>
        <taxon>Bacteria</taxon>
        <taxon>Pseudomonadati</taxon>
        <taxon>Verrucomicrobiota</taxon>
        <taxon>Verrucomicrobiia</taxon>
        <taxon>Verrucomicrobiales</taxon>
        <taxon>Verrucomicrobiaceae</taxon>
        <taxon>Luteolibacter</taxon>
    </lineage>
</organism>
<proteinExistence type="predicted"/>
<evidence type="ECO:0000256" key="1">
    <source>
        <dbReference type="SAM" id="MobiDB-lite"/>
    </source>
</evidence>
<keyword evidence="2" id="KW-1133">Transmembrane helix</keyword>
<dbReference type="Proteomes" id="UP000600139">
    <property type="component" value="Unassembled WGS sequence"/>
</dbReference>
<name>A0A934R1H9_9BACT</name>
<keyword evidence="2" id="KW-0472">Membrane</keyword>
<evidence type="ECO:0000313" key="3">
    <source>
        <dbReference type="EMBL" id="MBK1815054.1"/>
    </source>
</evidence>
<feature type="transmembrane region" description="Helical" evidence="2">
    <location>
        <begin position="16"/>
        <end position="39"/>
    </location>
</feature>